<evidence type="ECO:0000313" key="2">
    <source>
        <dbReference type="EMBL" id="KZX15285.1"/>
    </source>
</evidence>
<feature type="transmembrane region" description="Helical" evidence="1">
    <location>
        <begin position="141"/>
        <end position="158"/>
    </location>
</feature>
<feature type="transmembrane region" description="Helical" evidence="1">
    <location>
        <begin position="12"/>
        <end position="37"/>
    </location>
</feature>
<reference evidence="2 3" key="1">
    <citation type="submission" date="2016-04" db="EMBL/GenBank/DDBJ databases">
        <title>Genome sequence of Methanobrevibacter curvatus DSM 11111.</title>
        <authorList>
            <person name="Poehlein A."/>
            <person name="Seedorf H."/>
            <person name="Daniel R."/>
        </authorList>
    </citation>
    <scope>NUCLEOTIDE SEQUENCE [LARGE SCALE GENOMIC DNA]</scope>
    <source>
        <strain evidence="2 3">DSM 11111</strain>
    </source>
</reference>
<feature type="transmembrane region" description="Helical" evidence="1">
    <location>
        <begin position="164"/>
        <end position="186"/>
    </location>
</feature>
<keyword evidence="1" id="KW-0472">Membrane</keyword>
<proteinExistence type="predicted"/>
<comment type="caution">
    <text evidence="2">The sequence shown here is derived from an EMBL/GenBank/DDBJ whole genome shotgun (WGS) entry which is preliminary data.</text>
</comment>
<keyword evidence="1" id="KW-0812">Transmembrane</keyword>
<dbReference type="STRING" id="49547.MBCUR_02820"/>
<dbReference type="RefSeq" id="WP_067089272.1">
    <property type="nucleotide sequence ID" value="NZ_LWMV01000042.1"/>
</dbReference>
<feature type="transmembrane region" description="Helical" evidence="1">
    <location>
        <begin position="43"/>
        <end position="67"/>
    </location>
</feature>
<evidence type="ECO:0000256" key="1">
    <source>
        <dbReference type="SAM" id="Phobius"/>
    </source>
</evidence>
<accession>A0A166D7H7</accession>
<name>A0A166D7H7_9EURY</name>
<keyword evidence="3" id="KW-1185">Reference proteome</keyword>
<dbReference type="Proteomes" id="UP000077245">
    <property type="component" value="Unassembled WGS sequence"/>
</dbReference>
<feature type="transmembrane region" description="Helical" evidence="1">
    <location>
        <begin position="104"/>
        <end position="121"/>
    </location>
</feature>
<sequence length="196" mass="22811">MNILSNKMKKFFIPLLIFLFIVYSILYGDSLIYLMVYGDIYEFSWVIIYLISFFVTLLLLSVFILYPGIKILLKGYGSFLQRISIVIFLISSFMACILMSDSNWFGKVLIMFYIGFFLNYFSDVSSENKNIIVSTSKKNILVSFIVIILFISSFFYVTDGMFDNYYLLIYLATQSIAIFSTVYLIISGIDKRYIDT</sequence>
<dbReference type="EMBL" id="LWMV01000042">
    <property type="protein sequence ID" value="KZX15285.1"/>
    <property type="molecule type" value="Genomic_DNA"/>
</dbReference>
<protein>
    <submittedName>
        <fullName evidence="2">Uncharacterized protein</fullName>
    </submittedName>
</protein>
<gene>
    <name evidence="2" type="ORF">MBCUR_02820</name>
</gene>
<evidence type="ECO:0000313" key="3">
    <source>
        <dbReference type="Proteomes" id="UP000077245"/>
    </source>
</evidence>
<organism evidence="2 3">
    <name type="scientific">Methanobrevibacter curvatus</name>
    <dbReference type="NCBI Taxonomy" id="49547"/>
    <lineage>
        <taxon>Archaea</taxon>
        <taxon>Methanobacteriati</taxon>
        <taxon>Methanobacteriota</taxon>
        <taxon>Methanomada group</taxon>
        <taxon>Methanobacteria</taxon>
        <taxon>Methanobacteriales</taxon>
        <taxon>Methanobacteriaceae</taxon>
        <taxon>Methanobrevibacter</taxon>
    </lineage>
</organism>
<dbReference type="AlphaFoldDB" id="A0A166D7H7"/>
<feature type="transmembrane region" description="Helical" evidence="1">
    <location>
        <begin position="79"/>
        <end position="98"/>
    </location>
</feature>
<dbReference type="PATRIC" id="fig|49547.3.peg.296"/>
<keyword evidence="1" id="KW-1133">Transmembrane helix</keyword>